<keyword evidence="2" id="KW-1185">Reference proteome</keyword>
<protein>
    <submittedName>
        <fullName evidence="1">Uncharacterized protein</fullName>
    </submittedName>
</protein>
<evidence type="ECO:0000313" key="2">
    <source>
        <dbReference type="Proteomes" id="UP000320762"/>
    </source>
</evidence>
<dbReference type="AlphaFoldDB" id="A0A550BUN7"/>
<organism evidence="1 2">
    <name type="scientific">Schizophyllum amplum</name>
    <dbReference type="NCBI Taxonomy" id="97359"/>
    <lineage>
        <taxon>Eukaryota</taxon>
        <taxon>Fungi</taxon>
        <taxon>Dikarya</taxon>
        <taxon>Basidiomycota</taxon>
        <taxon>Agaricomycotina</taxon>
        <taxon>Agaricomycetes</taxon>
        <taxon>Agaricomycetidae</taxon>
        <taxon>Agaricales</taxon>
        <taxon>Schizophyllaceae</taxon>
        <taxon>Schizophyllum</taxon>
    </lineage>
</organism>
<evidence type="ECO:0000313" key="1">
    <source>
        <dbReference type="EMBL" id="TRM56267.1"/>
    </source>
</evidence>
<reference evidence="1 2" key="1">
    <citation type="journal article" date="2019" name="New Phytol.">
        <title>Comparative genomics reveals unique wood-decay strategies and fruiting body development in the Schizophyllaceae.</title>
        <authorList>
            <person name="Almasi E."/>
            <person name="Sahu N."/>
            <person name="Krizsan K."/>
            <person name="Balint B."/>
            <person name="Kovacs G.M."/>
            <person name="Kiss B."/>
            <person name="Cseklye J."/>
            <person name="Drula E."/>
            <person name="Henrissat B."/>
            <person name="Nagy I."/>
            <person name="Chovatia M."/>
            <person name="Adam C."/>
            <person name="LaButti K."/>
            <person name="Lipzen A."/>
            <person name="Riley R."/>
            <person name="Grigoriev I.V."/>
            <person name="Nagy L.G."/>
        </authorList>
    </citation>
    <scope>NUCLEOTIDE SEQUENCE [LARGE SCALE GENOMIC DNA]</scope>
    <source>
        <strain evidence="1 2">NL-1724</strain>
    </source>
</reference>
<dbReference type="OrthoDB" id="3250044at2759"/>
<name>A0A550BUN7_9AGAR</name>
<sequence length="229" mass="25808">MSSSYEFIHNSILSSDEDIIAHCEKLKFPPGTTIADPSTHSIIAWIKCSTNVTVGEAQMQHWTAIALCEAGVSHVRAAPVSRALTADYHGHPIGCIAMEYIEAPLVHSFYPEWFPDAHHRSDQDFFDHIRKIFKLVSIDYLEGDISKYDRFLCPSDFNPGNFRKTTTPDGRSVVVLNFRATCFMPLPFIEVALKKDFRRALNEKIKYPQGRSNDVEALLSASGRLVQYG</sequence>
<gene>
    <name evidence="1" type="ORF">BD626DRAFT_551642</name>
</gene>
<dbReference type="STRING" id="97359.A0A550BUN7"/>
<proteinExistence type="predicted"/>
<dbReference type="Proteomes" id="UP000320762">
    <property type="component" value="Unassembled WGS sequence"/>
</dbReference>
<accession>A0A550BUN7</accession>
<dbReference type="EMBL" id="VDMD01000076">
    <property type="protein sequence ID" value="TRM56267.1"/>
    <property type="molecule type" value="Genomic_DNA"/>
</dbReference>
<comment type="caution">
    <text evidence="1">The sequence shown here is derived from an EMBL/GenBank/DDBJ whole genome shotgun (WGS) entry which is preliminary data.</text>
</comment>